<dbReference type="Proteomes" id="UP000092460">
    <property type="component" value="Unassembled WGS sequence"/>
</dbReference>
<organism evidence="4 5">
    <name type="scientific">Glossina palpalis gambiensis</name>
    <dbReference type="NCBI Taxonomy" id="67801"/>
    <lineage>
        <taxon>Eukaryota</taxon>
        <taxon>Metazoa</taxon>
        <taxon>Ecdysozoa</taxon>
        <taxon>Arthropoda</taxon>
        <taxon>Hexapoda</taxon>
        <taxon>Insecta</taxon>
        <taxon>Pterygota</taxon>
        <taxon>Neoptera</taxon>
        <taxon>Endopterygota</taxon>
        <taxon>Diptera</taxon>
        <taxon>Brachycera</taxon>
        <taxon>Muscomorpha</taxon>
        <taxon>Hippoboscoidea</taxon>
        <taxon>Glossinidae</taxon>
        <taxon>Glossina</taxon>
    </lineage>
</organism>
<evidence type="ECO:0000313" key="4">
    <source>
        <dbReference type="EnsemblMetazoa" id="GPPI039536-PA"/>
    </source>
</evidence>
<dbReference type="SUPFAM" id="SSF54160">
    <property type="entry name" value="Chromo domain-like"/>
    <property type="match status" value="1"/>
</dbReference>
<reference evidence="4" key="2">
    <citation type="submission" date="2020-05" db="UniProtKB">
        <authorList>
            <consortium name="EnsemblMetazoa"/>
        </authorList>
    </citation>
    <scope>IDENTIFICATION</scope>
    <source>
        <strain evidence="4">IAEA</strain>
    </source>
</reference>
<sequence>MRLVDDKKNDRNMFAIVEGVEPLKILGATKDASGQIFFLMKWNDPYGARLVVTQVARWPQLVIKFYENVKKPPSSLFLSNAVNEPQKVCLFCRNLPRQRKKTMSAEKKKKLQ</sequence>
<dbReference type="Gene3D" id="2.40.50.40">
    <property type="match status" value="1"/>
</dbReference>
<keyword evidence="5" id="KW-1185">Reference proteome</keyword>
<dbReference type="EnsemblMetazoa" id="GPPI039536-RA">
    <property type="protein sequence ID" value="GPPI039536-PA"/>
    <property type="gene ID" value="GPPI039536"/>
</dbReference>
<evidence type="ECO:0000256" key="1">
    <source>
        <dbReference type="ARBA" id="ARBA00004123"/>
    </source>
</evidence>
<proteinExistence type="predicted"/>
<feature type="domain" description="Chromo shadow" evidence="3">
    <location>
        <begin position="24"/>
        <end position="68"/>
    </location>
</feature>
<keyword evidence="2" id="KW-0539">Nucleus</keyword>
<dbReference type="GO" id="GO:0005634">
    <property type="term" value="C:nucleus"/>
    <property type="evidence" value="ECO:0007669"/>
    <property type="project" value="UniProtKB-SubCell"/>
</dbReference>
<dbReference type="Pfam" id="PF01393">
    <property type="entry name" value="Chromo_shadow"/>
    <property type="match status" value="1"/>
</dbReference>
<evidence type="ECO:0000313" key="5">
    <source>
        <dbReference type="Proteomes" id="UP000092460"/>
    </source>
</evidence>
<dbReference type="CDD" id="cd00034">
    <property type="entry name" value="CSD"/>
    <property type="match status" value="1"/>
</dbReference>
<comment type="subcellular location">
    <subcellularLocation>
        <location evidence="1">Nucleus</location>
    </subcellularLocation>
</comment>
<dbReference type="EMBL" id="JXJN01019896">
    <property type="status" value="NOT_ANNOTATED_CDS"/>
    <property type="molecule type" value="Genomic_DNA"/>
</dbReference>
<dbReference type="InterPro" id="IPR008251">
    <property type="entry name" value="Chromo_shadow_dom"/>
</dbReference>
<reference evidence="5" key="1">
    <citation type="submission" date="2015-01" db="EMBL/GenBank/DDBJ databases">
        <authorList>
            <person name="Aksoy S."/>
            <person name="Warren W."/>
            <person name="Wilson R.K."/>
        </authorList>
    </citation>
    <scope>NUCLEOTIDE SEQUENCE [LARGE SCALE GENOMIC DNA]</scope>
    <source>
        <strain evidence="5">IAEA</strain>
    </source>
</reference>
<dbReference type="STRING" id="67801.A0A1B0BSX8"/>
<evidence type="ECO:0000256" key="2">
    <source>
        <dbReference type="ARBA" id="ARBA00023242"/>
    </source>
</evidence>
<dbReference type="VEuPathDB" id="VectorBase:GPPI039536"/>
<accession>A0A1B0BSX8</accession>
<evidence type="ECO:0000259" key="3">
    <source>
        <dbReference type="Pfam" id="PF01393"/>
    </source>
</evidence>
<name>A0A1B0BSX8_9MUSC</name>
<dbReference type="AlphaFoldDB" id="A0A1B0BSX8"/>
<dbReference type="InterPro" id="IPR016197">
    <property type="entry name" value="Chromo-like_dom_sf"/>
</dbReference>
<protein>
    <recommendedName>
        <fullName evidence="3">Chromo shadow domain-containing protein</fullName>
    </recommendedName>
</protein>
<dbReference type="GO" id="GO:0005694">
    <property type="term" value="C:chromosome"/>
    <property type="evidence" value="ECO:0007669"/>
    <property type="project" value="UniProtKB-ARBA"/>
</dbReference>